<keyword evidence="2" id="KW-1185">Reference proteome</keyword>
<gene>
    <name evidence="1" type="ORF">GCM10023208_32630</name>
</gene>
<comment type="caution">
    <text evidence="1">The sequence shown here is derived from an EMBL/GenBank/DDBJ whole genome shotgun (WGS) entry which is preliminary data.</text>
</comment>
<evidence type="ECO:0000313" key="2">
    <source>
        <dbReference type="Proteomes" id="UP001500518"/>
    </source>
</evidence>
<evidence type="ECO:0000313" key="1">
    <source>
        <dbReference type="EMBL" id="GAA5062407.1"/>
    </source>
</evidence>
<proteinExistence type="predicted"/>
<sequence length="259" mass="29501">MNKAKELLASGDTEDLEFAALKLRKAMEALTYERSKIYADDLGPKSMMTWQPKKLMDRMLEVDPYADKAARISIGREPTPGETPEFMRLLGTDNVLDMQTLKKHYDALGAYLHTETLDQIHNGKAHDLTKLRKRCDAIVEAVEVVLSSRIWNSSMANRGQIECHECGSIIRRRLGRDGEPRVVQCWECDASYTLTDIGNRKVHFEPRMQDVLCPVEGCAGSFPLWEREFIVGTRWKCRDCGHMLHLAPGVAIDENIYDE</sequence>
<organism evidence="1 2">
    <name type="scientific">Erythrobacter westpacificensis</name>
    <dbReference type="NCBI Taxonomy" id="1055231"/>
    <lineage>
        <taxon>Bacteria</taxon>
        <taxon>Pseudomonadati</taxon>
        <taxon>Pseudomonadota</taxon>
        <taxon>Alphaproteobacteria</taxon>
        <taxon>Sphingomonadales</taxon>
        <taxon>Erythrobacteraceae</taxon>
        <taxon>Erythrobacter/Porphyrobacter group</taxon>
        <taxon>Erythrobacter</taxon>
    </lineage>
</organism>
<accession>A0ABP9KRH5</accession>
<dbReference type="EMBL" id="BAABHV010000025">
    <property type="protein sequence ID" value="GAA5062407.1"/>
    <property type="molecule type" value="Genomic_DNA"/>
</dbReference>
<reference evidence="2" key="1">
    <citation type="journal article" date="2019" name="Int. J. Syst. Evol. Microbiol.">
        <title>The Global Catalogue of Microorganisms (GCM) 10K type strain sequencing project: providing services to taxonomists for standard genome sequencing and annotation.</title>
        <authorList>
            <consortium name="The Broad Institute Genomics Platform"/>
            <consortium name="The Broad Institute Genome Sequencing Center for Infectious Disease"/>
            <person name="Wu L."/>
            <person name="Ma J."/>
        </authorList>
    </citation>
    <scope>NUCLEOTIDE SEQUENCE [LARGE SCALE GENOMIC DNA]</scope>
    <source>
        <strain evidence="2">JCM 18014</strain>
    </source>
</reference>
<protein>
    <submittedName>
        <fullName evidence="1">Uncharacterized protein</fullName>
    </submittedName>
</protein>
<name>A0ABP9KRH5_9SPHN</name>
<dbReference type="Proteomes" id="UP001500518">
    <property type="component" value="Unassembled WGS sequence"/>
</dbReference>